<proteinExistence type="predicted"/>
<feature type="non-terminal residue" evidence="5">
    <location>
        <position position="110"/>
    </location>
</feature>
<evidence type="ECO:0000256" key="1">
    <source>
        <dbReference type="ARBA" id="ARBA00022741"/>
    </source>
</evidence>
<dbReference type="EMBL" id="BARV01013907">
    <property type="protein sequence ID" value="GAI27414.1"/>
    <property type="molecule type" value="Genomic_DNA"/>
</dbReference>
<keyword evidence="2" id="KW-0067">ATP-binding</keyword>
<keyword evidence="3" id="KW-0175">Coiled coil</keyword>
<dbReference type="SUPFAM" id="SSF52540">
    <property type="entry name" value="P-loop containing nucleoside triphosphate hydrolases"/>
    <property type="match status" value="1"/>
</dbReference>
<dbReference type="InterPro" id="IPR027417">
    <property type="entry name" value="P-loop_NTPase"/>
</dbReference>
<reference evidence="5" key="1">
    <citation type="journal article" date="2014" name="Front. Microbiol.">
        <title>High frequency of phylogenetically diverse reductive dehalogenase-homologous genes in deep subseafloor sedimentary metagenomes.</title>
        <authorList>
            <person name="Kawai M."/>
            <person name="Futagami T."/>
            <person name="Toyoda A."/>
            <person name="Takaki Y."/>
            <person name="Nishi S."/>
            <person name="Hori S."/>
            <person name="Arai W."/>
            <person name="Tsubouchi T."/>
            <person name="Morono Y."/>
            <person name="Uchiyama I."/>
            <person name="Ito T."/>
            <person name="Fujiyama A."/>
            <person name="Inagaki F."/>
            <person name="Takami H."/>
        </authorList>
    </citation>
    <scope>NUCLEOTIDE SEQUENCE</scope>
    <source>
        <strain evidence="5">Expedition CK06-06</strain>
    </source>
</reference>
<accession>X1P903</accession>
<dbReference type="Gene3D" id="3.40.50.300">
    <property type="entry name" value="P-loop containing nucleotide triphosphate hydrolases"/>
    <property type="match status" value="1"/>
</dbReference>
<dbReference type="AlphaFoldDB" id="X1P903"/>
<feature type="coiled-coil region" evidence="3">
    <location>
        <begin position="80"/>
        <end position="107"/>
    </location>
</feature>
<dbReference type="Pfam" id="PF17871">
    <property type="entry name" value="AAA_lid_9"/>
    <property type="match status" value="1"/>
</dbReference>
<gene>
    <name evidence="5" type="ORF">S06H3_24745</name>
</gene>
<evidence type="ECO:0000256" key="2">
    <source>
        <dbReference type="ARBA" id="ARBA00022840"/>
    </source>
</evidence>
<dbReference type="InterPro" id="IPR041546">
    <property type="entry name" value="ClpA/ClpB_AAA_lid"/>
</dbReference>
<sequence>WPDKAVDLMDEAMSSLRLEIESEPTELDELKREVQKLEIEKEGLKSEKTSDSQKKLRGICRSLADIKEKAQALELKWKTEKELIQKIKNLKKEADSLRSICETSQREANL</sequence>
<feature type="non-terminal residue" evidence="5">
    <location>
        <position position="1"/>
    </location>
</feature>
<dbReference type="GO" id="GO:0005524">
    <property type="term" value="F:ATP binding"/>
    <property type="evidence" value="ECO:0007669"/>
    <property type="project" value="UniProtKB-KW"/>
</dbReference>
<feature type="domain" description="ClpA/ClpB AAA lid" evidence="4">
    <location>
        <begin position="2"/>
        <end position="57"/>
    </location>
</feature>
<evidence type="ECO:0000313" key="5">
    <source>
        <dbReference type="EMBL" id="GAI27414.1"/>
    </source>
</evidence>
<comment type="caution">
    <text evidence="5">The sequence shown here is derived from an EMBL/GenBank/DDBJ whole genome shotgun (WGS) entry which is preliminary data.</text>
</comment>
<keyword evidence="1" id="KW-0547">Nucleotide-binding</keyword>
<feature type="coiled-coil region" evidence="3">
    <location>
        <begin position="13"/>
        <end position="54"/>
    </location>
</feature>
<name>X1P903_9ZZZZ</name>
<evidence type="ECO:0000256" key="3">
    <source>
        <dbReference type="SAM" id="Coils"/>
    </source>
</evidence>
<protein>
    <recommendedName>
        <fullName evidence="4">ClpA/ClpB AAA lid domain-containing protein</fullName>
    </recommendedName>
</protein>
<evidence type="ECO:0000259" key="4">
    <source>
        <dbReference type="Pfam" id="PF17871"/>
    </source>
</evidence>
<organism evidence="5">
    <name type="scientific">marine sediment metagenome</name>
    <dbReference type="NCBI Taxonomy" id="412755"/>
    <lineage>
        <taxon>unclassified sequences</taxon>
        <taxon>metagenomes</taxon>
        <taxon>ecological metagenomes</taxon>
    </lineage>
</organism>